<dbReference type="SUPFAM" id="SSF47413">
    <property type="entry name" value="lambda repressor-like DNA-binding domains"/>
    <property type="match status" value="1"/>
</dbReference>
<evidence type="ECO:0000259" key="1">
    <source>
        <dbReference type="SMART" id="SM00530"/>
    </source>
</evidence>
<evidence type="ECO:0000313" key="3">
    <source>
        <dbReference type="Proteomes" id="UP000030960"/>
    </source>
</evidence>
<dbReference type="OrthoDB" id="8101354at2"/>
<dbReference type="SMART" id="SM00530">
    <property type="entry name" value="HTH_XRE"/>
    <property type="match status" value="1"/>
</dbReference>
<dbReference type="Proteomes" id="UP000030960">
    <property type="component" value="Unassembled WGS sequence"/>
</dbReference>
<dbReference type="GeneID" id="66502433"/>
<organism evidence="2 3">
    <name type="scientific">Mameliella alba</name>
    <dbReference type="NCBI Taxonomy" id="561184"/>
    <lineage>
        <taxon>Bacteria</taxon>
        <taxon>Pseudomonadati</taxon>
        <taxon>Pseudomonadota</taxon>
        <taxon>Alphaproteobacteria</taxon>
        <taxon>Rhodobacterales</taxon>
        <taxon>Roseobacteraceae</taxon>
        <taxon>Mameliella</taxon>
    </lineage>
</organism>
<keyword evidence="3" id="KW-1185">Reference proteome</keyword>
<proteinExistence type="predicted"/>
<dbReference type="GO" id="GO:0003677">
    <property type="term" value="F:DNA binding"/>
    <property type="evidence" value="ECO:0007669"/>
    <property type="project" value="InterPro"/>
</dbReference>
<dbReference type="InterPro" id="IPR001387">
    <property type="entry name" value="Cro/C1-type_HTH"/>
</dbReference>
<dbReference type="Gene3D" id="2.10.109.10">
    <property type="entry name" value="Umud Fragment, subunit A"/>
    <property type="match status" value="1"/>
</dbReference>
<comment type="caution">
    <text evidence="2">The sequence shown here is derived from an EMBL/GenBank/DDBJ whole genome shotgun (WGS) entry which is preliminary data.</text>
</comment>
<dbReference type="SUPFAM" id="SSF51306">
    <property type="entry name" value="LexA/Signal peptidase"/>
    <property type="match status" value="1"/>
</dbReference>
<dbReference type="InterPro" id="IPR036286">
    <property type="entry name" value="LexA/Signal_pep-like_sf"/>
</dbReference>
<evidence type="ECO:0000313" key="2">
    <source>
        <dbReference type="EMBL" id="KHQ50307.1"/>
    </source>
</evidence>
<dbReference type="AlphaFoldDB" id="A0A0B3RQY8"/>
<dbReference type="RefSeq" id="WP_043146395.1">
    <property type="nucleotide sequence ID" value="NZ_BMGQ01000010.1"/>
</dbReference>
<accession>A0A0B3RQY8</accession>
<name>A0A0B3RQY8_9RHOB</name>
<gene>
    <name evidence="2" type="ORF">OA50_05155</name>
</gene>
<dbReference type="InterPro" id="IPR010982">
    <property type="entry name" value="Lambda_DNA-bd_dom_sf"/>
</dbReference>
<sequence length="212" mass="22964">MEADWFRRQLKIKRKTAEDVALAAGRHRSNVSHILAGKQAMSLDWARAFAEVMDAPLDEVMSHAGMLDQPTARAVAHGFSDGDAAPFVGQGGKAQKTQSIAEIMGGGKPGVDVWTVRTNALCLAGYLPGDAILVDTNAAERARSGDTVIAQHYDAQSGTAKTLLRRFETPVLVAASPEQEHQRVLFVDGQNVVVRGVILASWRQRSDRHTQP</sequence>
<dbReference type="EMBL" id="JSUQ01000028">
    <property type="protein sequence ID" value="KHQ50307.1"/>
    <property type="molecule type" value="Genomic_DNA"/>
</dbReference>
<accession>A0A225PYE6</accession>
<feature type="domain" description="HTH cro/C1-type" evidence="1">
    <location>
        <begin position="5"/>
        <end position="60"/>
    </location>
</feature>
<dbReference type="Gene3D" id="1.10.260.40">
    <property type="entry name" value="lambda repressor-like DNA-binding domains"/>
    <property type="match status" value="1"/>
</dbReference>
<reference evidence="2 3" key="1">
    <citation type="submission" date="2014-10" db="EMBL/GenBank/DDBJ databases">
        <title>Genome sequence of Ponticoccus sp. strain UMTAT08 isolated from clonal culture of toxic dinoflagellate Alexandrium tamiyavanichii.</title>
        <authorList>
            <person name="Gan H.Y."/>
            <person name="Muhd D.-D."/>
            <person name="Mohd Noor M.E."/>
            <person name="Yeong Y.S."/>
            <person name="Usup G."/>
        </authorList>
    </citation>
    <scope>NUCLEOTIDE SEQUENCE [LARGE SCALE GENOMIC DNA]</scope>
    <source>
        <strain evidence="2 3">UMTAT08</strain>
    </source>
</reference>
<dbReference type="STRING" id="561184.SAMN05216376_111149"/>
<protein>
    <recommendedName>
        <fullName evidence="1">HTH cro/C1-type domain-containing protein</fullName>
    </recommendedName>
</protein>